<dbReference type="eggNOG" id="ENOG502S69P">
    <property type="taxonomic scope" value="Eukaryota"/>
</dbReference>
<dbReference type="AlphaFoldDB" id="U4KZN3"/>
<accession>U4KZN3</accession>
<name>U4KZN3_PYROM</name>
<organism evidence="1 2">
    <name type="scientific">Pyronema omphalodes (strain CBS 100304)</name>
    <name type="common">Pyronema confluens</name>
    <dbReference type="NCBI Taxonomy" id="1076935"/>
    <lineage>
        <taxon>Eukaryota</taxon>
        <taxon>Fungi</taxon>
        <taxon>Dikarya</taxon>
        <taxon>Ascomycota</taxon>
        <taxon>Pezizomycotina</taxon>
        <taxon>Pezizomycetes</taxon>
        <taxon>Pezizales</taxon>
        <taxon>Pyronemataceae</taxon>
        <taxon>Pyronema</taxon>
    </lineage>
</organism>
<proteinExistence type="predicted"/>
<protein>
    <submittedName>
        <fullName evidence="1">Uncharacterized protein</fullName>
    </submittedName>
</protein>
<dbReference type="OMA" id="AVADEWW"/>
<evidence type="ECO:0000313" key="2">
    <source>
        <dbReference type="Proteomes" id="UP000018144"/>
    </source>
</evidence>
<keyword evidence="2" id="KW-1185">Reference proteome</keyword>
<gene>
    <name evidence="1" type="ORF">PCON_07549</name>
</gene>
<sequence>MSGLFYAYAKNESDHWSYRYIITFASRAVADEWWRAVQDSVTDSFKTFADVKRVTPQFYTHKPSVGNIPNTVTDAKCAPKFLGKVFFTLLNDHDGRILSVAPPIDITDHISGNTYYIRSKGEPGKYWNLVTERVSEDSSRQVVQLSSTGRTRFRIKIRVADGSSQDGKIMIGSDDIFISVPETNNVDVSNINTSGNHGALLAGRAADVFKFHDFDNGFIVAGAIGGSQSSNVWKHEFGQKWELVA</sequence>
<reference evidence="1 2" key="1">
    <citation type="journal article" date="2013" name="PLoS Genet.">
        <title>The genome and development-dependent transcriptomes of Pyronema confluens: a window into fungal evolution.</title>
        <authorList>
            <person name="Traeger S."/>
            <person name="Altegoer F."/>
            <person name="Freitag M."/>
            <person name="Gabaldon T."/>
            <person name="Kempken F."/>
            <person name="Kumar A."/>
            <person name="Marcet-Houben M."/>
            <person name="Poggeler S."/>
            <person name="Stajich J.E."/>
            <person name="Nowrousian M."/>
        </authorList>
    </citation>
    <scope>NUCLEOTIDE SEQUENCE [LARGE SCALE GENOMIC DNA]</scope>
    <source>
        <strain evidence="2">CBS 100304</strain>
        <tissue evidence="1">Vegetative mycelium</tissue>
    </source>
</reference>
<dbReference type="EMBL" id="HF935383">
    <property type="protein sequence ID" value="CCX07960.1"/>
    <property type="molecule type" value="Genomic_DNA"/>
</dbReference>
<evidence type="ECO:0000313" key="1">
    <source>
        <dbReference type="EMBL" id="CCX07960.1"/>
    </source>
</evidence>
<dbReference type="OrthoDB" id="5364171at2759"/>
<dbReference type="Proteomes" id="UP000018144">
    <property type="component" value="Unassembled WGS sequence"/>
</dbReference>